<reference evidence="1" key="1">
    <citation type="journal article" date="2022" name="Int. J. Mol. Sci.">
        <title>Draft Genome of Tanacetum Coccineum: Genomic Comparison of Closely Related Tanacetum-Family Plants.</title>
        <authorList>
            <person name="Yamashiro T."/>
            <person name="Shiraishi A."/>
            <person name="Nakayama K."/>
            <person name="Satake H."/>
        </authorList>
    </citation>
    <scope>NUCLEOTIDE SEQUENCE</scope>
</reference>
<dbReference type="PANTHER" id="PTHR47592">
    <property type="entry name" value="PBF68 PROTEIN"/>
    <property type="match status" value="1"/>
</dbReference>
<evidence type="ECO:0000313" key="1">
    <source>
        <dbReference type="EMBL" id="GJT28644.1"/>
    </source>
</evidence>
<dbReference type="Pfam" id="PF14223">
    <property type="entry name" value="Retrotran_gag_2"/>
    <property type="match status" value="1"/>
</dbReference>
<accession>A0ABQ5CV19</accession>
<comment type="caution">
    <text evidence="1">The sequence shown here is derived from an EMBL/GenBank/DDBJ whole genome shotgun (WGS) entry which is preliminary data.</text>
</comment>
<dbReference type="PANTHER" id="PTHR47592:SF30">
    <property type="entry name" value="CCHC-TYPE DOMAIN-CONTAINING PROTEIN"/>
    <property type="match status" value="1"/>
</dbReference>
<name>A0ABQ5CV19_9ASTR</name>
<dbReference type="EMBL" id="BQNB010014477">
    <property type="protein sequence ID" value="GJT28644.1"/>
    <property type="molecule type" value="Genomic_DNA"/>
</dbReference>
<proteinExistence type="predicted"/>
<keyword evidence="2" id="KW-1185">Reference proteome</keyword>
<gene>
    <name evidence="1" type="ORF">Tco_0908919</name>
</gene>
<protein>
    <submittedName>
        <fullName evidence="1">Uncharacterized protein</fullName>
    </submittedName>
</protein>
<evidence type="ECO:0000313" key="2">
    <source>
        <dbReference type="Proteomes" id="UP001151760"/>
    </source>
</evidence>
<dbReference type="Proteomes" id="UP001151760">
    <property type="component" value="Unassembled WGS sequence"/>
</dbReference>
<sequence>MEAGASSPNHHLLCSRSTIGSNSRQSHCAEGEEVDQNEVLELEKQRTIRREAETFYGLPLEFKYKQQEEGSNRYLISKFFNFQMVDEKPILEQVHELQILVNKLTLLSIPILEILQVCALRIHQSTSIVATNLVVERVMVVDEVHISVVYVLTTPIPEDDENATVEQIIKRAKWDNDDYVCRGLILNSMSDPLFDIYQNVESSKEL</sequence>
<reference evidence="1" key="2">
    <citation type="submission" date="2022-01" db="EMBL/GenBank/DDBJ databases">
        <authorList>
            <person name="Yamashiro T."/>
            <person name="Shiraishi A."/>
            <person name="Satake H."/>
            <person name="Nakayama K."/>
        </authorList>
    </citation>
    <scope>NUCLEOTIDE SEQUENCE</scope>
</reference>
<organism evidence="1 2">
    <name type="scientific">Tanacetum coccineum</name>
    <dbReference type="NCBI Taxonomy" id="301880"/>
    <lineage>
        <taxon>Eukaryota</taxon>
        <taxon>Viridiplantae</taxon>
        <taxon>Streptophyta</taxon>
        <taxon>Embryophyta</taxon>
        <taxon>Tracheophyta</taxon>
        <taxon>Spermatophyta</taxon>
        <taxon>Magnoliopsida</taxon>
        <taxon>eudicotyledons</taxon>
        <taxon>Gunneridae</taxon>
        <taxon>Pentapetalae</taxon>
        <taxon>asterids</taxon>
        <taxon>campanulids</taxon>
        <taxon>Asterales</taxon>
        <taxon>Asteraceae</taxon>
        <taxon>Asteroideae</taxon>
        <taxon>Anthemideae</taxon>
        <taxon>Anthemidinae</taxon>
        <taxon>Tanacetum</taxon>
    </lineage>
</organism>